<evidence type="ECO:0008006" key="4">
    <source>
        <dbReference type="Google" id="ProtNLM"/>
    </source>
</evidence>
<dbReference type="STRING" id="1817863.A2Y62_01790"/>
<gene>
    <name evidence="2" type="ORF">A2Y62_01790</name>
</gene>
<dbReference type="AlphaFoldDB" id="A0A1F5VE67"/>
<reference evidence="2 3" key="1">
    <citation type="journal article" date="2016" name="Nat. Commun.">
        <title>Thousands of microbial genomes shed light on interconnected biogeochemical processes in an aquifer system.</title>
        <authorList>
            <person name="Anantharaman K."/>
            <person name="Brown C.T."/>
            <person name="Hug L.A."/>
            <person name="Sharon I."/>
            <person name="Castelle C.J."/>
            <person name="Probst A.J."/>
            <person name="Thomas B.C."/>
            <person name="Singh A."/>
            <person name="Wilkins M.J."/>
            <person name="Karaoz U."/>
            <person name="Brodie E.L."/>
            <person name="Williams K.H."/>
            <person name="Hubbard S.S."/>
            <person name="Banfield J.F."/>
        </authorList>
    </citation>
    <scope>NUCLEOTIDE SEQUENCE [LARGE SCALE GENOMIC DNA]</scope>
</reference>
<dbReference type="PANTHER" id="PTHR38753:SF1">
    <property type="entry name" value="SLR1441 PROTEIN"/>
    <property type="match status" value="1"/>
</dbReference>
<organism evidence="2 3">
    <name type="scientific">Candidatus Fischerbacteria bacterium RBG_13_37_8</name>
    <dbReference type="NCBI Taxonomy" id="1817863"/>
    <lineage>
        <taxon>Bacteria</taxon>
        <taxon>Candidatus Fischeribacteriota</taxon>
    </lineage>
</organism>
<dbReference type="Proteomes" id="UP000178943">
    <property type="component" value="Unassembled WGS sequence"/>
</dbReference>
<evidence type="ECO:0000313" key="3">
    <source>
        <dbReference type="Proteomes" id="UP000178943"/>
    </source>
</evidence>
<accession>A0A1F5VE67</accession>
<proteinExistence type="predicted"/>
<feature type="coiled-coil region" evidence="1">
    <location>
        <begin position="60"/>
        <end position="136"/>
    </location>
</feature>
<evidence type="ECO:0000313" key="2">
    <source>
        <dbReference type="EMBL" id="OGF61538.1"/>
    </source>
</evidence>
<dbReference type="PANTHER" id="PTHR38753">
    <property type="entry name" value="SLR1441 PROTEIN"/>
    <property type="match status" value="1"/>
</dbReference>
<protein>
    <recommendedName>
        <fullName evidence="4">Chordopoxvirus fusion protein</fullName>
    </recommendedName>
</protein>
<name>A0A1F5VE67_9BACT</name>
<keyword evidence="1" id="KW-0175">Coiled coil</keyword>
<comment type="caution">
    <text evidence="2">The sequence shown here is derived from an EMBL/GenBank/DDBJ whole genome shotgun (WGS) entry which is preliminary data.</text>
</comment>
<sequence length="278" mass="31976">MAKYLEIIEELPKDIQAPILKLLQVLREDIANTVTKSDFSDLKAIVVDLGEAQKRTANKIEALVEAQRRTESKVEQLAEAQRRTENKVEQLAEAQRRTESKVEQLAEAQNKTEAALLSLEKIIEQLAEAQRKTEIELSLLSKDHKDVKKMVGGMSNTIGYDLENIAYKSLPFLLKRDFNLEIKGNLIRKNLKYPDNSYDEINIFGSGIIGEQEVYIIGECKSQLGKKHIDKFFKLLQRIENKLGYKNILYFIVTHFADPAIEDYVKAKNIKVYYSYEF</sequence>
<evidence type="ECO:0000256" key="1">
    <source>
        <dbReference type="SAM" id="Coils"/>
    </source>
</evidence>
<dbReference type="EMBL" id="MFGW01000193">
    <property type="protein sequence ID" value="OGF61538.1"/>
    <property type="molecule type" value="Genomic_DNA"/>
</dbReference>